<dbReference type="Proteomes" id="UP000030759">
    <property type="component" value="Unassembled WGS sequence"/>
</dbReference>
<protein>
    <submittedName>
        <fullName evidence="1">Heparan-alpha-glucosaminideN-acetyltransferase-like protein</fullName>
    </submittedName>
</protein>
<dbReference type="EMBL" id="KE675135">
    <property type="protein sequence ID" value="ERE75920.1"/>
    <property type="molecule type" value="Genomic_DNA"/>
</dbReference>
<reference evidence="2" key="1">
    <citation type="journal article" date="2013" name="Nat. Biotechnol.">
        <title>Chinese hamster genome sequenced from sorted chromosomes.</title>
        <authorList>
            <person name="Brinkrolf K."/>
            <person name="Rupp O."/>
            <person name="Laux H."/>
            <person name="Kollin F."/>
            <person name="Ernst W."/>
            <person name="Linke B."/>
            <person name="Kofler R."/>
            <person name="Romand S."/>
            <person name="Hesse F."/>
            <person name="Budach W.E."/>
            <person name="Galosy S."/>
            <person name="Muller D."/>
            <person name="Noll T."/>
            <person name="Wienberg J."/>
            <person name="Jostock T."/>
            <person name="Leonard M."/>
            <person name="Grillari J."/>
            <person name="Tauch A."/>
            <person name="Goesmann A."/>
            <person name="Helk B."/>
            <person name="Mott J.E."/>
            <person name="Puhler A."/>
            <person name="Borth N."/>
        </authorList>
    </citation>
    <scope>NUCLEOTIDE SEQUENCE [LARGE SCALE GENOMIC DNA]</scope>
    <source>
        <strain evidence="2">17A/GY</strain>
    </source>
</reference>
<evidence type="ECO:0000313" key="1">
    <source>
        <dbReference type="EMBL" id="ERE75920.1"/>
    </source>
</evidence>
<organism evidence="1 2">
    <name type="scientific">Cricetulus griseus</name>
    <name type="common">Chinese hamster</name>
    <name type="synonym">Cricetulus barabensis griseus</name>
    <dbReference type="NCBI Taxonomy" id="10029"/>
    <lineage>
        <taxon>Eukaryota</taxon>
        <taxon>Metazoa</taxon>
        <taxon>Chordata</taxon>
        <taxon>Craniata</taxon>
        <taxon>Vertebrata</taxon>
        <taxon>Euteleostomi</taxon>
        <taxon>Mammalia</taxon>
        <taxon>Eutheria</taxon>
        <taxon>Euarchontoglires</taxon>
        <taxon>Glires</taxon>
        <taxon>Rodentia</taxon>
        <taxon>Myomorpha</taxon>
        <taxon>Muroidea</taxon>
        <taxon>Cricetidae</taxon>
        <taxon>Cricetinae</taxon>
        <taxon>Cricetulus</taxon>
    </lineage>
</organism>
<keyword evidence="1" id="KW-0808">Transferase</keyword>
<feature type="non-terminal residue" evidence="1">
    <location>
        <position position="1"/>
    </location>
</feature>
<gene>
    <name evidence="1" type="ORF">H671_4g12263</name>
</gene>
<sequence>KQNCHWGLGSVRVCWIPLNQNRRQPLAYLAWWMEVELMPGPRECPGVSDPPAELGSENLLAFMLRYREMISNNASLLTVYWRTCCSCLLSSSQDWNSRLPRVFSAEVAIEKTFKKQVWSSILSVD</sequence>
<accession>A0A061I385</accession>
<proteinExistence type="predicted"/>
<dbReference type="GO" id="GO:0016740">
    <property type="term" value="F:transferase activity"/>
    <property type="evidence" value="ECO:0007669"/>
    <property type="project" value="UniProtKB-KW"/>
</dbReference>
<name>A0A061I385_CRIGR</name>
<evidence type="ECO:0000313" key="2">
    <source>
        <dbReference type="Proteomes" id="UP000030759"/>
    </source>
</evidence>
<dbReference type="AlphaFoldDB" id="A0A061I385"/>